<protein>
    <submittedName>
        <fullName evidence="1">Oxidoreductase</fullName>
    </submittedName>
</protein>
<keyword evidence="2" id="KW-1185">Reference proteome</keyword>
<proteinExistence type="predicted"/>
<gene>
    <name evidence="1" type="ORF">HH216_17735</name>
</gene>
<dbReference type="Gene3D" id="2.60.40.1180">
    <property type="entry name" value="Golgi alpha-mannosidase II"/>
    <property type="match status" value="1"/>
</dbReference>
<organism evidence="1 2">
    <name type="scientific">Spirosoma rhododendri</name>
    <dbReference type="NCBI Taxonomy" id="2728024"/>
    <lineage>
        <taxon>Bacteria</taxon>
        <taxon>Pseudomonadati</taxon>
        <taxon>Bacteroidota</taxon>
        <taxon>Cytophagia</taxon>
        <taxon>Cytophagales</taxon>
        <taxon>Cytophagaceae</taxon>
        <taxon>Spirosoma</taxon>
    </lineage>
</organism>
<dbReference type="GO" id="GO:0008168">
    <property type="term" value="F:methyltransferase activity"/>
    <property type="evidence" value="ECO:0007669"/>
    <property type="project" value="UniProtKB-KW"/>
</dbReference>
<dbReference type="Proteomes" id="UP000501128">
    <property type="component" value="Chromosome"/>
</dbReference>
<dbReference type="PANTHER" id="PTHR43042:SF2">
    <property type="entry name" value="SAM-DEPENDENT METHYLTRANSFERASE"/>
    <property type="match status" value="1"/>
</dbReference>
<reference evidence="1 2" key="1">
    <citation type="submission" date="2020-04" db="EMBL/GenBank/DDBJ databases">
        <title>Genome sequencing of novel species.</title>
        <authorList>
            <person name="Heo J."/>
            <person name="Kim S.-J."/>
            <person name="Kim J.-S."/>
            <person name="Hong S.-B."/>
            <person name="Kwon S.-W."/>
        </authorList>
    </citation>
    <scope>NUCLEOTIDE SEQUENCE [LARGE SCALE GENOMIC DNA]</scope>
    <source>
        <strain evidence="1 2">CJU-R4</strain>
    </source>
</reference>
<dbReference type="GO" id="GO:0032259">
    <property type="term" value="P:methylation"/>
    <property type="evidence" value="ECO:0007669"/>
    <property type="project" value="UniProtKB-KW"/>
</dbReference>
<dbReference type="SUPFAM" id="SSF53335">
    <property type="entry name" value="S-adenosyl-L-methionine-dependent methyltransferases"/>
    <property type="match status" value="1"/>
</dbReference>
<dbReference type="Gene3D" id="3.40.50.150">
    <property type="entry name" value="Vaccinia Virus protein VP39"/>
    <property type="match status" value="1"/>
</dbReference>
<dbReference type="Pfam" id="PF03602">
    <property type="entry name" value="Cons_hypoth95"/>
    <property type="match status" value="1"/>
</dbReference>
<dbReference type="EMBL" id="CP051677">
    <property type="protein sequence ID" value="QJD81412.1"/>
    <property type="molecule type" value="Genomic_DNA"/>
</dbReference>
<dbReference type="InterPro" id="IPR013780">
    <property type="entry name" value="Glyco_hydro_b"/>
</dbReference>
<dbReference type="AlphaFoldDB" id="A0A7L5DUX5"/>
<dbReference type="KEGG" id="srho:HH216_17735"/>
<dbReference type="PANTHER" id="PTHR43042">
    <property type="entry name" value="SAM-DEPENDENT METHYLTRANSFERASE"/>
    <property type="match status" value="1"/>
</dbReference>
<accession>A0A7L5DUX5</accession>
<evidence type="ECO:0000313" key="1">
    <source>
        <dbReference type="EMBL" id="QJD81412.1"/>
    </source>
</evidence>
<name>A0A7L5DUX5_9BACT</name>
<dbReference type="CDD" id="cd02440">
    <property type="entry name" value="AdoMet_MTases"/>
    <property type="match status" value="1"/>
</dbReference>
<evidence type="ECO:0000313" key="2">
    <source>
        <dbReference type="Proteomes" id="UP000501128"/>
    </source>
</evidence>
<dbReference type="InterPro" id="IPR029063">
    <property type="entry name" value="SAM-dependent_MTases_sf"/>
</dbReference>
<sequence length="302" mass="34557">MSMISLITPAPWSAYELIDSGDFYKLERFGDYVLSRPEPQAVWRKSLSDDEWADRAHATFRRDRSSPERGDWQVKPGMRDPWQIRFQQQGLNLTFKLALTTFKHVGIFPEQANNWAYIHDAVTAMKRTTERPGVERPRVLNLFAYTGGASLAARQAGADVTHVDAVKPVISWARENMDYSELDNIRWVVEDAVKFVRREVRRGNKYNGIILDPPAYGRGPDGEKWVLEEQIYDLLGACADLLDGDDFFFIINLYSLGFSSLIVDNLMAQLFGDVPNAESGELYLADTFNKRLPLGVFYRFKN</sequence>